<dbReference type="Proteomes" id="UP000474630">
    <property type="component" value="Chromosome"/>
</dbReference>
<dbReference type="InterPro" id="IPR039425">
    <property type="entry name" value="RNA_pol_sigma-70-like"/>
</dbReference>
<dbReference type="SUPFAM" id="SSF88659">
    <property type="entry name" value="Sigma3 and sigma4 domains of RNA polymerase sigma factors"/>
    <property type="match status" value="1"/>
</dbReference>
<dbReference type="Pfam" id="PF08281">
    <property type="entry name" value="Sigma70_r4_2"/>
    <property type="match status" value="1"/>
</dbReference>
<evidence type="ECO:0000256" key="4">
    <source>
        <dbReference type="ARBA" id="ARBA00023163"/>
    </source>
</evidence>
<dbReference type="NCBIfam" id="TIGR02937">
    <property type="entry name" value="sigma70-ECF"/>
    <property type="match status" value="1"/>
</dbReference>
<dbReference type="KEGG" id="drc:G0Q07_16900"/>
<dbReference type="PANTHER" id="PTHR43133:SF51">
    <property type="entry name" value="RNA POLYMERASE SIGMA FACTOR"/>
    <property type="match status" value="1"/>
</dbReference>
<keyword evidence="4" id="KW-0804">Transcription</keyword>
<dbReference type="InterPro" id="IPR013325">
    <property type="entry name" value="RNA_pol_sigma_r2"/>
</dbReference>
<dbReference type="InterPro" id="IPR036388">
    <property type="entry name" value="WH-like_DNA-bd_sf"/>
</dbReference>
<evidence type="ECO:0000259" key="5">
    <source>
        <dbReference type="Pfam" id="PF04542"/>
    </source>
</evidence>
<name>A0A6C0RJ97_9BACT</name>
<dbReference type="InterPro" id="IPR013249">
    <property type="entry name" value="RNA_pol_sigma70_r4_t2"/>
</dbReference>
<dbReference type="PANTHER" id="PTHR43133">
    <property type="entry name" value="RNA POLYMERASE ECF-TYPE SIGMA FACTO"/>
    <property type="match status" value="1"/>
</dbReference>
<protein>
    <submittedName>
        <fullName evidence="7">Sigma-70 family RNA polymerase sigma factor</fullName>
    </submittedName>
</protein>
<keyword evidence="3" id="KW-0731">Sigma factor</keyword>
<comment type="similarity">
    <text evidence="1">Belongs to the sigma-70 factor family. ECF subfamily.</text>
</comment>
<dbReference type="GO" id="GO:0006352">
    <property type="term" value="P:DNA-templated transcription initiation"/>
    <property type="evidence" value="ECO:0007669"/>
    <property type="project" value="InterPro"/>
</dbReference>
<dbReference type="Gene3D" id="1.10.10.10">
    <property type="entry name" value="Winged helix-like DNA-binding domain superfamily/Winged helix DNA-binding domain"/>
    <property type="match status" value="1"/>
</dbReference>
<evidence type="ECO:0000256" key="1">
    <source>
        <dbReference type="ARBA" id="ARBA00010641"/>
    </source>
</evidence>
<evidence type="ECO:0000259" key="6">
    <source>
        <dbReference type="Pfam" id="PF08281"/>
    </source>
</evidence>
<dbReference type="InterPro" id="IPR014284">
    <property type="entry name" value="RNA_pol_sigma-70_dom"/>
</dbReference>
<dbReference type="GO" id="GO:0016987">
    <property type="term" value="F:sigma factor activity"/>
    <property type="evidence" value="ECO:0007669"/>
    <property type="project" value="UniProtKB-KW"/>
</dbReference>
<dbReference type="Gene3D" id="1.10.1740.10">
    <property type="match status" value="1"/>
</dbReference>
<keyword evidence="8" id="KW-1185">Reference proteome</keyword>
<dbReference type="InterPro" id="IPR007627">
    <property type="entry name" value="RNA_pol_sigma70_r2"/>
</dbReference>
<feature type="domain" description="RNA polymerase sigma-70 region 2" evidence="5">
    <location>
        <begin position="22"/>
        <end position="90"/>
    </location>
</feature>
<evidence type="ECO:0000256" key="2">
    <source>
        <dbReference type="ARBA" id="ARBA00023015"/>
    </source>
</evidence>
<feature type="domain" description="RNA polymerase sigma factor 70 region 4 type 2" evidence="6">
    <location>
        <begin position="123"/>
        <end position="174"/>
    </location>
</feature>
<dbReference type="CDD" id="cd06171">
    <property type="entry name" value="Sigma70_r4"/>
    <property type="match status" value="1"/>
</dbReference>
<dbReference type="EMBL" id="CP048409">
    <property type="protein sequence ID" value="QIA10022.1"/>
    <property type="molecule type" value="Genomic_DNA"/>
</dbReference>
<dbReference type="GO" id="GO:0003677">
    <property type="term" value="F:DNA binding"/>
    <property type="evidence" value="ECO:0007669"/>
    <property type="project" value="InterPro"/>
</dbReference>
<dbReference type="Pfam" id="PF04542">
    <property type="entry name" value="Sigma70_r2"/>
    <property type="match status" value="1"/>
</dbReference>
<evidence type="ECO:0000256" key="3">
    <source>
        <dbReference type="ARBA" id="ARBA00023082"/>
    </source>
</evidence>
<evidence type="ECO:0000313" key="8">
    <source>
        <dbReference type="Proteomes" id="UP000474630"/>
    </source>
</evidence>
<gene>
    <name evidence="7" type="ORF">G0Q07_16900</name>
</gene>
<proteinExistence type="inferred from homology"/>
<reference evidence="7 8" key="1">
    <citation type="submission" date="2020-02" db="EMBL/GenBank/DDBJ databases">
        <title>Genome sequencing for Draconibacterium sp. strain M1.</title>
        <authorList>
            <person name="Park S.-J."/>
        </authorList>
    </citation>
    <scope>NUCLEOTIDE SEQUENCE [LARGE SCALE GENOMIC DNA]</scope>
    <source>
        <strain evidence="7 8">M1</strain>
    </source>
</reference>
<evidence type="ECO:0000313" key="7">
    <source>
        <dbReference type="EMBL" id="QIA10022.1"/>
    </source>
</evidence>
<organism evidence="7 8">
    <name type="scientific">Draconibacterium halophilum</name>
    <dbReference type="NCBI Taxonomy" id="2706887"/>
    <lineage>
        <taxon>Bacteria</taxon>
        <taxon>Pseudomonadati</taxon>
        <taxon>Bacteroidota</taxon>
        <taxon>Bacteroidia</taxon>
        <taxon>Marinilabiliales</taxon>
        <taxon>Prolixibacteraceae</taxon>
        <taxon>Draconibacterium</taxon>
    </lineage>
</organism>
<dbReference type="InterPro" id="IPR013324">
    <property type="entry name" value="RNA_pol_sigma_r3/r4-like"/>
</dbReference>
<keyword evidence="2" id="KW-0805">Transcription regulation</keyword>
<dbReference type="SUPFAM" id="SSF88946">
    <property type="entry name" value="Sigma2 domain of RNA polymerase sigma factors"/>
    <property type="match status" value="1"/>
</dbReference>
<accession>A0A6C0RJ97</accession>
<dbReference type="AlphaFoldDB" id="A0A6C0RJ97"/>
<sequence length="194" mass="22742">MMNDAQLVQQVLNGNNHAFRFLVSKYQRLVAHVVGRIIQQEDELEDICQEVFIKVFKKLKRFRGDSKLSTWIATIAYNTAITHYRKLKRRGELSYNEEPNLLIAEKDTGLNQKSIEKEEAKKYLLQLIESLPVNYRTVITLFHLEEFSYKEIEEITGMPEGTIKSYLSRARKLLKGKIEKVARLEQTNIFVDYV</sequence>